<gene>
    <name evidence="1" type="ORF">HPB49_016326</name>
</gene>
<comment type="caution">
    <text evidence="1">The sequence shown here is derived from an EMBL/GenBank/DDBJ whole genome shotgun (WGS) entry which is preliminary data.</text>
</comment>
<reference evidence="1" key="1">
    <citation type="submission" date="2020-05" db="EMBL/GenBank/DDBJ databases">
        <title>Large-scale comparative analyses of tick genomes elucidate their genetic diversity and vector capacities.</title>
        <authorList>
            <person name="Jia N."/>
            <person name="Wang J."/>
            <person name="Shi W."/>
            <person name="Du L."/>
            <person name="Sun Y."/>
            <person name="Zhan W."/>
            <person name="Jiang J."/>
            <person name="Wang Q."/>
            <person name="Zhang B."/>
            <person name="Ji P."/>
            <person name="Sakyi L.B."/>
            <person name="Cui X."/>
            <person name="Yuan T."/>
            <person name="Jiang B."/>
            <person name="Yang W."/>
            <person name="Lam T.T.-Y."/>
            <person name="Chang Q."/>
            <person name="Ding S."/>
            <person name="Wang X."/>
            <person name="Zhu J."/>
            <person name="Ruan X."/>
            <person name="Zhao L."/>
            <person name="Wei J."/>
            <person name="Que T."/>
            <person name="Du C."/>
            <person name="Cheng J."/>
            <person name="Dai P."/>
            <person name="Han X."/>
            <person name="Huang E."/>
            <person name="Gao Y."/>
            <person name="Liu J."/>
            <person name="Shao H."/>
            <person name="Ye R."/>
            <person name="Li L."/>
            <person name="Wei W."/>
            <person name="Wang X."/>
            <person name="Wang C."/>
            <person name="Yang T."/>
            <person name="Huo Q."/>
            <person name="Li W."/>
            <person name="Guo W."/>
            <person name="Chen H."/>
            <person name="Zhou L."/>
            <person name="Ni X."/>
            <person name="Tian J."/>
            <person name="Zhou Y."/>
            <person name="Sheng Y."/>
            <person name="Liu T."/>
            <person name="Pan Y."/>
            <person name="Xia L."/>
            <person name="Li J."/>
            <person name="Zhao F."/>
            <person name="Cao W."/>
        </authorList>
    </citation>
    <scope>NUCLEOTIDE SEQUENCE</scope>
    <source>
        <strain evidence="1">Dsil-2018</strain>
    </source>
</reference>
<proteinExistence type="predicted"/>
<evidence type="ECO:0000313" key="2">
    <source>
        <dbReference type="Proteomes" id="UP000821865"/>
    </source>
</evidence>
<dbReference type="Proteomes" id="UP000821865">
    <property type="component" value="Chromosome 7"/>
</dbReference>
<accession>A0ACB8CGA4</accession>
<evidence type="ECO:0000313" key="1">
    <source>
        <dbReference type="EMBL" id="KAH7941707.1"/>
    </source>
</evidence>
<name>A0ACB8CGA4_DERSI</name>
<dbReference type="EMBL" id="CM023476">
    <property type="protein sequence ID" value="KAH7941707.1"/>
    <property type="molecule type" value="Genomic_DNA"/>
</dbReference>
<organism evidence="1 2">
    <name type="scientific">Dermacentor silvarum</name>
    <name type="common">Tick</name>
    <dbReference type="NCBI Taxonomy" id="543639"/>
    <lineage>
        <taxon>Eukaryota</taxon>
        <taxon>Metazoa</taxon>
        <taxon>Ecdysozoa</taxon>
        <taxon>Arthropoda</taxon>
        <taxon>Chelicerata</taxon>
        <taxon>Arachnida</taxon>
        <taxon>Acari</taxon>
        <taxon>Parasitiformes</taxon>
        <taxon>Ixodida</taxon>
        <taxon>Ixodoidea</taxon>
        <taxon>Ixodidae</taxon>
        <taxon>Rhipicephalinae</taxon>
        <taxon>Dermacentor</taxon>
    </lineage>
</organism>
<sequence length="582" mass="63942">MALEMVAAAWVATSPTVIANCFKHASFIATWQASGTDPAASQEDSPEGALDSADCAVPPSLARAWDELSAVSDGVPDGLSIDEFVRVDEDDREVASNKDGDNITPDVGPSPCEIDTAVNLQVAHLQDGPTDTHRKGSGQPLLAQGIMDDNGETTVCNAELRMLVVNPRFPGSCHDSWVWQHNPLRARLAAQLQPGEYLLQPPANFDMPPWRRDRAGVLCDQLLYLDLSWTEIEDLFLARRAPRERKRKSSTGLVNAAAMDEQSFRRLFRFEKDDLPLLKDALRIPEIQSSQGVKVTGEEALLMGLRRLAYPNRWWDLEPLFGRQASAMSSIVGMLFSHIDSTFGHLLDDLNNHSWLRLSDLEEFSKAVYERGAPLHKCWGFVDGTARPICRPSVNQRLYFSGHKRHHALKYQAVMCANGIVCQLDGPYEGHRHDAVIFQETNTDALSAPSEAASPAPPAIEAAPADLGAAPMEERSRSPEAELWSAQKTRFLISNKSPDADDGIDMEPELSTGKPLPSPASAAVVNANPVDALTKKGRTSLNALLTEFKEAKKERIEHFDKKTSLLERLVTAVEKVATTASE</sequence>
<keyword evidence="2" id="KW-1185">Reference proteome</keyword>
<protein>
    <submittedName>
        <fullName evidence="1">Uncharacterized protein</fullName>
    </submittedName>
</protein>